<comment type="caution">
    <text evidence="3">The sequence shown here is derived from an EMBL/GenBank/DDBJ whole genome shotgun (WGS) entry which is preliminary data.</text>
</comment>
<evidence type="ECO:0000259" key="2">
    <source>
        <dbReference type="Pfam" id="PF19493"/>
    </source>
</evidence>
<dbReference type="RefSeq" id="WP_344482199.1">
    <property type="nucleotide sequence ID" value="NZ_BAAAQF010000004.1"/>
</dbReference>
<feature type="domain" description="Trypsin-co-occurring" evidence="2">
    <location>
        <begin position="12"/>
        <end position="107"/>
    </location>
</feature>
<protein>
    <recommendedName>
        <fullName evidence="2">Trypsin-co-occurring domain-containing protein</fullName>
    </recommendedName>
</protein>
<gene>
    <name evidence="3" type="ORF">GCM10009830_08770</name>
</gene>
<dbReference type="Pfam" id="PF19493">
    <property type="entry name" value="Trypco1"/>
    <property type="match status" value="1"/>
</dbReference>
<feature type="compositionally biased region" description="Gly residues" evidence="1">
    <location>
        <begin position="29"/>
        <end position="42"/>
    </location>
</feature>
<reference evidence="3 4" key="1">
    <citation type="journal article" date="2019" name="Int. J. Syst. Evol. Microbiol.">
        <title>The Global Catalogue of Microorganisms (GCM) 10K type strain sequencing project: providing services to taxonomists for standard genome sequencing and annotation.</title>
        <authorList>
            <consortium name="The Broad Institute Genomics Platform"/>
            <consortium name="The Broad Institute Genome Sequencing Center for Infectious Disease"/>
            <person name="Wu L."/>
            <person name="Ma J."/>
        </authorList>
    </citation>
    <scope>NUCLEOTIDE SEQUENCE [LARGE SCALE GENOMIC DNA]</scope>
    <source>
        <strain evidence="3 4">JCM 16001</strain>
    </source>
</reference>
<accession>A0ABN2G507</accession>
<dbReference type="EMBL" id="BAAAQF010000004">
    <property type="protein sequence ID" value="GAA1665447.1"/>
    <property type="molecule type" value="Genomic_DNA"/>
</dbReference>
<dbReference type="Proteomes" id="UP001499851">
    <property type="component" value="Unassembled WGS sequence"/>
</dbReference>
<organism evidence="3 4">
    <name type="scientific">Glycomyces endophyticus</name>
    <dbReference type="NCBI Taxonomy" id="480996"/>
    <lineage>
        <taxon>Bacteria</taxon>
        <taxon>Bacillati</taxon>
        <taxon>Actinomycetota</taxon>
        <taxon>Actinomycetes</taxon>
        <taxon>Glycomycetales</taxon>
        <taxon>Glycomycetaceae</taxon>
        <taxon>Glycomyces</taxon>
    </lineage>
</organism>
<name>A0ABN2G507_9ACTN</name>
<evidence type="ECO:0000313" key="3">
    <source>
        <dbReference type="EMBL" id="GAA1665447.1"/>
    </source>
</evidence>
<proteinExistence type="predicted"/>
<dbReference type="InterPro" id="IPR045794">
    <property type="entry name" value="Trypco1"/>
</dbReference>
<dbReference type="NCBIfam" id="NF041216">
    <property type="entry name" value="CU044_2847_fam"/>
    <property type="match status" value="1"/>
</dbReference>
<evidence type="ECO:0000256" key="1">
    <source>
        <dbReference type="SAM" id="MobiDB-lite"/>
    </source>
</evidence>
<feature type="region of interest" description="Disordered" evidence="1">
    <location>
        <begin position="23"/>
        <end position="42"/>
    </location>
</feature>
<keyword evidence="4" id="KW-1185">Reference proteome</keyword>
<evidence type="ECO:0000313" key="4">
    <source>
        <dbReference type="Proteomes" id="UP001499851"/>
    </source>
</evidence>
<sequence>MRQVVPVKIGEAEFLVETIDTVDDPDRAGSGGGLTPIGDGGGAESFERIRGMIEAVGAELADVWAKVQPQEATVEFGVAADIKSGRLTGLLVSGGAAATLKVTLKWSAAPGGE</sequence>